<evidence type="ECO:0000256" key="1">
    <source>
        <dbReference type="SAM" id="Phobius"/>
    </source>
</evidence>
<gene>
    <name evidence="3" type="ORF">GCM10007269_27340</name>
</gene>
<evidence type="ECO:0000313" key="3">
    <source>
        <dbReference type="EMBL" id="GGD83043.1"/>
    </source>
</evidence>
<accession>A0ABQ1RWP7</accession>
<dbReference type="Proteomes" id="UP000629365">
    <property type="component" value="Unassembled WGS sequence"/>
</dbReference>
<keyword evidence="1" id="KW-0472">Membrane</keyword>
<protein>
    <recommendedName>
        <fullName evidence="2">LytR/CpsA/Psr regulator C-terminal domain-containing protein</fullName>
    </recommendedName>
</protein>
<keyword evidence="1" id="KW-0812">Transmembrane</keyword>
<dbReference type="InterPro" id="IPR027381">
    <property type="entry name" value="LytR/CpsA/Psr_C"/>
</dbReference>
<sequence length="163" mass="17328">MNGWVVLLWSFVAALILIVVGIFVALVLMGRINLFPAAEPTIAPTPEETGIIDPTYSVLVLNATGEDGLDVQMRETIVNNGWPADSVSYGTAGSQDFADTTVYYVSEADELAAIGLADVIGGAEVVQDDFYADPNDPEQKQLVIVIGTDRSTVAPESEEPPAE</sequence>
<dbReference type="Pfam" id="PF13399">
    <property type="entry name" value="LytR_C"/>
    <property type="match status" value="1"/>
</dbReference>
<feature type="domain" description="LytR/CpsA/Psr regulator C-terminal" evidence="2">
    <location>
        <begin position="56"/>
        <end position="149"/>
    </location>
</feature>
<dbReference type="Gene3D" id="3.30.70.2390">
    <property type="match status" value="1"/>
</dbReference>
<reference evidence="4" key="1">
    <citation type="journal article" date="2019" name="Int. J. Syst. Evol. Microbiol.">
        <title>The Global Catalogue of Microorganisms (GCM) 10K type strain sequencing project: providing services to taxonomists for standard genome sequencing and annotation.</title>
        <authorList>
            <consortium name="The Broad Institute Genomics Platform"/>
            <consortium name="The Broad Institute Genome Sequencing Center for Infectious Disease"/>
            <person name="Wu L."/>
            <person name="Ma J."/>
        </authorList>
    </citation>
    <scope>NUCLEOTIDE SEQUENCE [LARGE SCALE GENOMIC DNA]</scope>
    <source>
        <strain evidence="4">CCM 7640</strain>
    </source>
</reference>
<proteinExistence type="predicted"/>
<evidence type="ECO:0000313" key="4">
    <source>
        <dbReference type="Proteomes" id="UP000629365"/>
    </source>
</evidence>
<keyword evidence="4" id="KW-1185">Reference proteome</keyword>
<keyword evidence="1" id="KW-1133">Transmembrane helix</keyword>
<name>A0ABQ1RWP7_9MICO</name>
<dbReference type="EMBL" id="BMCM01000004">
    <property type="protein sequence ID" value="GGD83043.1"/>
    <property type="molecule type" value="Genomic_DNA"/>
</dbReference>
<evidence type="ECO:0000259" key="2">
    <source>
        <dbReference type="Pfam" id="PF13399"/>
    </source>
</evidence>
<organism evidence="3 4">
    <name type="scientific">Microbacterium murale</name>
    <dbReference type="NCBI Taxonomy" id="1081040"/>
    <lineage>
        <taxon>Bacteria</taxon>
        <taxon>Bacillati</taxon>
        <taxon>Actinomycetota</taxon>
        <taxon>Actinomycetes</taxon>
        <taxon>Micrococcales</taxon>
        <taxon>Microbacteriaceae</taxon>
        <taxon>Microbacterium</taxon>
    </lineage>
</organism>
<feature type="transmembrane region" description="Helical" evidence="1">
    <location>
        <begin position="6"/>
        <end position="28"/>
    </location>
</feature>
<comment type="caution">
    <text evidence="3">The sequence shown here is derived from an EMBL/GenBank/DDBJ whole genome shotgun (WGS) entry which is preliminary data.</text>
</comment>